<evidence type="ECO:0000256" key="1">
    <source>
        <dbReference type="SAM" id="MobiDB-lite"/>
    </source>
</evidence>
<dbReference type="EMBL" id="BSRI01000003">
    <property type="protein sequence ID" value="GLV61147.1"/>
    <property type="molecule type" value="Genomic_DNA"/>
</dbReference>
<name>A0ABQ6G3Q1_9CHLR</name>
<proteinExistence type="predicted"/>
<feature type="region of interest" description="Disordered" evidence="1">
    <location>
        <begin position="1"/>
        <end position="24"/>
    </location>
</feature>
<sequence length="229" mass="26462">MQDDELGPQQPTDEDPPKFDRPTYESSIVKETLAQFPNTEQIPAISQDETTIRRIAQRDAEQALKFALYERNPNHLLLLDKKKIELLATQQANNSLKSMHNTVHLDIDQIAQVYETSFVAFFTEAEKCEPFLPGEKLPYYEMAKKDGDSGLHRRVSQSAGEDNRYHLRDLAVSRVKDHLGISLRDVDGEELLSCLFTIHKWADVYEEARQNQKSWEVWPRSGNTFRLDI</sequence>
<reference evidence="2 3" key="1">
    <citation type="submission" date="2023-02" db="EMBL/GenBank/DDBJ databases">
        <title>Dictyobacter halimunensis sp. nov., a new member of the class Ktedonobacteria from forest soil in a geothermal area.</title>
        <authorList>
            <person name="Rachmania M.K."/>
            <person name="Ningsih F."/>
            <person name="Sakai Y."/>
            <person name="Yabe S."/>
            <person name="Yokota A."/>
            <person name="Sjamsuridzal W."/>
        </authorList>
    </citation>
    <scope>NUCLEOTIDE SEQUENCE [LARGE SCALE GENOMIC DNA]</scope>
    <source>
        <strain evidence="2 3">S3.2.2.5</strain>
    </source>
</reference>
<evidence type="ECO:0000313" key="2">
    <source>
        <dbReference type="EMBL" id="GLV61147.1"/>
    </source>
</evidence>
<dbReference type="RefSeq" id="WP_338258553.1">
    <property type="nucleotide sequence ID" value="NZ_BSRI01000003.1"/>
</dbReference>
<accession>A0ABQ6G3Q1</accession>
<organism evidence="2 3">
    <name type="scientific">Dictyobacter halimunensis</name>
    <dbReference type="NCBI Taxonomy" id="3026934"/>
    <lineage>
        <taxon>Bacteria</taxon>
        <taxon>Bacillati</taxon>
        <taxon>Chloroflexota</taxon>
        <taxon>Ktedonobacteria</taxon>
        <taxon>Ktedonobacterales</taxon>
        <taxon>Dictyobacteraceae</taxon>
        <taxon>Dictyobacter</taxon>
    </lineage>
</organism>
<dbReference type="Proteomes" id="UP001344906">
    <property type="component" value="Unassembled WGS sequence"/>
</dbReference>
<protein>
    <submittedName>
        <fullName evidence="2">Uncharacterized protein</fullName>
    </submittedName>
</protein>
<gene>
    <name evidence="2" type="ORF">KDH_79630</name>
</gene>
<keyword evidence="3" id="KW-1185">Reference proteome</keyword>
<comment type="caution">
    <text evidence="2">The sequence shown here is derived from an EMBL/GenBank/DDBJ whole genome shotgun (WGS) entry which is preliminary data.</text>
</comment>
<evidence type="ECO:0000313" key="3">
    <source>
        <dbReference type="Proteomes" id="UP001344906"/>
    </source>
</evidence>